<feature type="transmembrane region" description="Helical" evidence="4">
    <location>
        <begin position="7"/>
        <end position="31"/>
    </location>
</feature>
<dbReference type="RefSeq" id="WP_074945005.1">
    <property type="nucleotide sequence ID" value="NZ_FOZU01000006.1"/>
</dbReference>
<dbReference type="InterPro" id="IPR001082">
    <property type="entry name" value="Pilin"/>
</dbReference>
<dbReference type="PROSITE" id="PS00409">
    <property type="entry name" value="PROKAR_NTER_METHYL"/>
    <property type="match status" value="1"/>
</dbReference>
<dbReference type="GO" id="GO:0007155">
    <property type="term" value="P:cell adhesion"/>
    <property type="evidence" value="ECO:0007669"/>
    <property type="project" value="InterPro"/>
</dbReference>
<protein>
    <submittedName>
        <fullName evidence="5">Type IV pilus assembly protein PilA</fullName>
    </submittedName>
</protein>
<dbReference type="Proteomes" id="UP000182827">
    <property type="component" value="Unassembled WGS sequence"/>
</dbReference>
<name>A0A1I6S1Q3_9GAMM</name>
<gene>
    <name evidence="5" type="ORF">SAMN05444586_100668</name>
</gene>
<dbReference type="Gene3D" id="3.30.700.10">
    <property type="entry name" value="Glycoprotein, Type 4 Pilin"/>
    <property type="match status" value="1"/>
</dbReference>
<organism evidence="5 6">
    <name type="scientific">Acinetobacter bohemicus</name>
    <dbReference type="NCBI Taxonomy" id="1435036"/>
    <lineage>
        <taxon>Bacteria</taxon>
        <taxon>Pseudomonadati</taxon>
        <taxon>Pseudomonadota</taxon>
        <taxon>Gammaproteobacteria</taxon>
        <taxon>Moraxellales</taxon>
        <taxon>Moraxellaceae</taxon>
        <taxon>Acinetobacter</taxon>
    </lineage>
</organism>
<dbReference type="Pfam" id="PF00114">
    <property type="entry name" value="Pilin"/>
    <property type="match status" value="1"/>
</dbReference>
<sequence length="165" mass="16719">MKSIQKGFTLIELMIVVAIIGILAAIAIPAYQDYITRAQVSEAVTLGGGLKSPLAEYGADKNAWPTLVDNAPGTTPAVGELPATLQGKYSEVTSTAAAAIGAYPAGTLVIEMKEGKAAAASANELTYTTANGGSSWACGNSLLADGTQGAGTTIDPKYLPNACKP</sequence>
<evidence type="ECO:0000256" key="1">
    <source>
        <dbReference type="ARBA" id="ARBA00005233"/>
    </source>
</evidence>
<dbReference type="SUPFAM" id="SSF54523">
    <property type="entry name" value="Pili subunits"/>
    <property type="match status" value="1"/>
</dbReference>
<keyword evidence="4" id="KW-0472">Membrane</keyword>
<dbReference type="InterPro" id="IPR012902">
    <property type="entry name" value="N_methyl_site"/>
</dbReference>
<dbReference type="PANTHER" id="PTHR30093:SF34">
    <property type="entry name" value="PREPILIN PEPTIDASE-DEPENDENT PROTEIN D"/>
    <property type="match status" value="1"/>
</dbReference>
<evidence type="ECO:0000256" key="3">
    <source>
        <dbReference type="RuleBase" id="RU000389"/>
    </source>
</evidence>
<dbReference type="PANTHER" id="PTHR30093">
    <property type="entry name" value="GENERAL SECRETION PATHWAY PROTEIN G"/>
    <property type="match status" value="1"/>
</dbReference>
<accession>A0A1I6S1Q3</accession>
<keyword evidence="6" id="KW-1185">Reference proteome</keyword>
<evidence type="ECO:0000313" key="5">
    <source>
        <dbReference type="EMBL" id="SFS70867.1"/>
    </source>
</evidence>
<reference evidence="6" key="1">
    <citation type="submission" date="2016-10" db="EMBL/GenBank/DDBJ databases">
        <authorList>
            <person name="Varghese N."/>
            <person name="Submissions S."/>
        </authorList>
    </citation>
    <scope>NUCLEOTIDE SEQUENCE [LARGE SCALE GENOMIC DNA]</scope>
    <source>
        <strain evidence="6">ANC 5076</strain>
    </source>
</reference>
<dbReference type="GO" id="GO:0009289">
    <property type="term" value="C:pilus"/>
    <property type="evidence" value="ECO:0007669"/>
    <property type="project" value="InterPro"/>
</dbReference>
<keyword evidence="2" id="KW-0488">Methylation</keyword>
<proteinExistence type="inferred from homology"/>
<dbReference type="Pfam" id="PF07963">
    <property type="entry name" value="N_methyl"/>
    <property type="match status" value="1"/>
</dbReference>
<dbReference type="InterPro" id="IPR045584">
    <property type="entry name" value="Pilin-like"/>
</dbReference>
<dbReference type="EMBL" id="FOZU01000006">
    <property type="protein sequence ID" value="SFS70867.1"/>
    <property type="molecule type" value="Genomic_DNA"/>
</dbReference>
<dbReference type="NCBIfam" id="TIGR02532">
    <property type="entry name" value="IV_pilin_GFxxxE"/>
    <property type="match status" value="1"/>
</dbReference>
<evidence type="ECO:0000256" key="4">
    <source>
        <dbReference type="SAM" id="Phobius"/>
    </source>
</evidence>
<evidence type="ECO:0000313" key="6">
    <source>
        <dbReference type="Proteomes" id="UP000182827"/>
    </source>
</evidence>
<keyword evidence="4" id="KW-0812">Transmembrane</keyword>
<dbReference type="AlphaFoldDB" id="A0A1I6S1Q3"/>
<comment type="similarity">
    <text evidence="1 3">Belongs to the N-Me-Phe pilin family.</text>
</comment>
<evidence type="ECO:0000256" key="2">
    <source>
        <dbReference type="ARBA" id="ARBA00022481"/>
    </source>
</evidence>
<keyword evidence="4" id="KW-1133">Transmembrane helix</keyword>
<keyword evidence="3" id="KW-0281">Fimbrium</keyword>